<keyword evidence="2" id="KW-1185">Reference proteome</keyword>
<accession>A0ABT2E9Y8</accession>
<organism evidence="1 2">
    <name type="scientific">Halomonas dongshanensis</name>
    <dbReference type="NCBI Taxonomy" id="2890835"/>
    <lineage>
        <taxon>Bacteria</taxon>
        <taxon>Pseudomonadati</taxon>
        <taxon>Pseudomonadota</taxon>
        <taxon>Gammaproteobacteria</taxon>
        <taxon>Oceanospirillales</taxon>
        <taxon>Halomonadaceae</taxon>
        <taxon>Halomonas</taxon>
    </lineage>
</organism>
<evidence type="ECO:0000313" key="2">
    <source>
        <dbReference type="Proteomes" id="UP001165542"/>
    </source>
</evidence>
<evidence type="ECO:0000313" key="1">
    <source>
        <dbReference type="EMBL" id="MCS2608398.1"/>
    </source>
</evidence>
<sequence length="98" mass="10309">MLPIPMSSNTHVPAYLDAGLAELPIIDLMRIGTQPNVEEWLDGETWKQATDSAVEVGKDKLKGAGAAISSGAQAAAEAVGEGISAVEQALSRLTQHRR</sequence>
<gene>
    <name evidence="1" type="ORF">LLY24_03555</name>
</gene>
<name>A0ABT2E9Y8_9GAMM</name>
<protein>
    <submittedName>
        <fullName evidence="1">Uncharacterized protein</fullName>
    </submittedName>
</protein>
<proteinExistence type="predicted"/>
<comment type="caution">
    <text evidence="1">The sequence shown here is derived from an EMBL/GenBank/DDBJ whole genome shotgun (WGS) entry which is preliminary data.</text>
</comment>
<reference evidence="1" key="1">
    <citation type="submission" date="2021-11" db="EMBL/GenBank/DDBJ databases">
        <title>Halomonas sp., isolated from a coastal aquaculture zone in Dongshan Bay.</title>
        <authorList>
            <person name="Lin W."/>
        </authorList>
    </citation>
    <scope>NUCLEOTIDE SEQUENCE</scope>
    <source>
        <strain evidence="1">Yzlin-01</strain>
    </source>
</reference>
<dbReference type="RefSeq" id="WP_259034910.1">
    <property type="nucleotide sequence ID" value="NZ_JAJISC010000002.1"/>
</dbReference>
<dbReference type="EMBL" id="JAJISC010000002">
    <property type="protein sequence ID" value="MCS2608398.1"/>
    <property type="molecule type" value="Genomic_DNA"/>
</dbReference>
<dbReference type="Proteomes" id="UP001165542">
    <property type="component" value="Unassembled WGS sequence"/>
</dbReference>